<dbReference type="PIRSF" id="PIRSF001589">
    <property type="entry name" value="Asn_synthetase_glu-h"/>
    <property type="match status" value="1"/>
</dbReference>
<dbReference type="PROSITE" id="PS51278">
    <property type="entry name" value="GATASE_TYPE_2"/>
    <property type="match status" value="1"/>
</dbReference>
<dbReference type="EMBL" id="HE796683">
    <property type="protein sequence ID" value="CCG99599.1"/>
    <property type="molecule type" value="Genomic_DNA"/>
</dbReference>
<organism evidence="11 12">
    <name type="scientific">Fibrella aestuarina BUZ 2</name>
    <dbReference type="NCBI Taxonomy" id="1166018"/>
    <lineage>
        <taxon>Bacteria</taxon>
        <taxon>Pseudomonadati</taxon>
        <taxon>Bacteroidota</taxon>
        <taxon>Cytophagia</taxon>
        <taxon>Cytophagales</taxon>
        <taxon>Spirosomataceae</taxon>
        <taxon>Fibrella</taxon>
    </lineage>
</organism>
<keyword evidence="4 9" id="KW-0547">Nucleotide-binding</keyword>
<dbReference type="AlphaFoldDB" id="I0K646"/>
<dbReference type="InterPro" id="IPR033738">
    <property type="entry name" value="AsnB_N"/>
</dbReference>
<evidence type="ECO:0000256" key="2">
    <source>
        <dbReference type="ARBA" id="ARBA00005752"/>
    </source>
</evidence>
<evidence type="ECO:0000256" key="4">
    <source>
        <dbReference type="ARBA" id="ARBA00022741"/>
    </source>
</evidence>
<evidence type="ECO:0000256" key="6">
    <source>
        <dbReference type="ARBA" id="ARBA00022962"/>
    </source>
</evidence>
<dbReference type="SUPFAM" id="SSF56235">
    <property type="entry name" value="N-terminal nucleophile aminohydrolases (Ntn hydrolases)"/>
    <property type="match status" value="1"/>
</dbReference>
<feature type="active site" description="For GATase activity" evidence="8">
    <location>
        <position position="2"/>
    </location>
</feature>
<dbReference type="Pfam" id="PF00733">
    <property type="entry name" value="Asn_synthase"/>
    <property type="match status" value="1"/>
</dbReference>
<dbReference type="InterPro" id="IPR051786">
    <property type="entry name" value="ASN_synthetase/amidase"/>
</dbReference>
<dbReference type="CDD" id="cd00712">
    <property type="entry name" value="AsnB"/>
    <property type="match status" value="1"/>
</dbReference>
<name>I0K646_9BACT</name>
<evidence type="ECO:0000313" key="12">
    <source>
        <dbReference type="Proteomes" id="UP000011058"/>
    </source>
</evidence>
<reference evidence="11 12" key="1">
    <citation type="journal article" date="2012" name="J. Bacteriol.">
        <title>Genome Sequence of Fibrella aestuarina BUZ 2T, a Filamentous Marine Bacterium.</title>
        <authorList>
            <person name="Filippini M."/>
            <person name="Qi W."/>
            <person name="Blom J."/>
            <person name="Goesmann A."/>
            <person name="Smits T.H."/>
            <person name="Bagheri H.C."/>
        </authorList>
    </citation>
    <scope>NUCLEOTIDE SEQUENCE [LARGE SCALE GENOMIC DNA]</scope>
    <source>
        <strain evidence="12">BUZ 2T</strain>
    </source>
</reference>
<sequence length="617" mass="69441">MCGIAGLVARRQPLADPQLVERMTGAMPHRGPDASGLWSEGPIALGHRRLSIIDLNEAANQPLADGAGRYRLVFNGEIYNYRELRAQLSGYPFRTQSDTEVLLAAYTRWGTGCLQHLNGMFAFALWDRQTQQLLLARDRMGKKPLYYYLDDQHLLFASEVRALLQTGLVPRRLNDSALPTYLMYQTVPSPDTLVQNVRQIEPGHYALFARDQWVEQPYWDLLQPTPADPVLLSSATAVRAEVRRLMQGAVARRMVSDVPFGAFLSGGVDSSAVVALMAQQSEQPVNTFTISFAEQQVDESAQARQLARRFNTRHTDLCLRPTDLLAELPKLLASMDQPSGDGPNTYMVSKLTKEAGITVALTGLGGDELFAGYSTFGRYARLRQLRWLWQLPEGLRRPVLNTVLRTINPTKRQALIQLPSLAPPRLFSLFRQSFTASEVATLLGPTGANPVADWLTRHDTDLRRLPTLSQVSVSELMSYAMPLLLRDADQMSMAHALELRVPFFDYTLIEFLLQVPDTYKAASPPKRLLVDALRPLLPESVLQRPKMGFSFPWASWLRGDLRAFCQQRLAQLAQRDLFRPGTIEAMWATFLRAEPGSSWNQLWLLVTLDDWLERHGV</sequence>
<evidence type="ECO:0000256" key="3">
    <source>
        <dbReference type="ARBA" id="ARBA00012737"/>
    </source>
</evidence>
<dbReference type="Proteomes" id="UP000011058">
    <property type="component" value="Chromosome"/>
</dbReference>
<dbReference type="GO" id="GO:0004066">
    <property type="term" value="F:asparagine synthase (glutamine-hydrolyzing) activity"/>
    <property type="evidence" value="ECO:0007669"/>
    <property type="project" value="UniProtKB-EC"/>
</dbReference>
<evidence type="ECO:0000313" key="11">
    <source>
        <dbReference type="EMBL" id="CCG99599.1"/>
    </source>
</evidence>
<dbReference type="eggNOG" id="COG0367">
    <property type="taxonomic scope" value="Bacteria"/>
</dbReference>
<evidence type="ECO:0000259" key="10">
    <source>
        <dbReference type="PROSITE" id="PS51278"/>
    </source>
</evidence>
<comment type="catalytic activity">
    <reaction evidence="7">
        <text>L-aspartate + L-glutamine + ATP + H2O = L-asparagine + L-glutamate + AMP + diphosphate + H(+)</text>
        <dbReference type="Rhea" id="RHEA:12228"/>
        <dbReference type="ChEBI" id="CHEBI:15377"/>
        <dbReference type="ChEBI" id="CHEBI:15378"/>
        <dbReference type="ChEBI" id="CHEBI:29985"/>
        <dbReference type="ChEBI" id="CHEBI:29991"/>
        <dbReference type="ChEBI" id="CHEBI:30616"/>
        <dbReference type="ChEBI" id="CHEBI:33019"/>
        <dbReference type="ChEBI" id="CHEBI:58048"/>
        <dbReference type="ChEBI" id="CHEBI:58359"/>
        <dbReference type="ChEBI" id="CHEBI:456215"/>
        <dbReference type="EC" id="6.3.5.4"/>
    </reaction>
</comment>
<keyword evidence="8" id="KW-0028">Amino-acid biosynthesis</keyword>
<accession>I0K646</accession>
<dbReference type="Gene3D" id="3.60.20.10">
    <property type="entry name" value="Glutamine Phosphoribosylpyrophosphate, subunit 1, domain 1"/>
    <property type="match status" value="1"/>
</dbReference>
<comment type="similarity">
    <text evidence="2">Belongs to the asparagine synthetase family.</text>
</comment>
<dbReference type="Pfam" id="PF13522">
    <property type="entry name" value="GATase_6"/>
    <property type="match status" value="1"/>
</dbReference>
<dbReference type="PANTHER" id="PTHR43284:SF1">
    <property type="entry name" value="ASPARAGINE SYNTHETASE"/>
    <property type="match status" value="1"/>
</dbReference>
<proteinExistence type="inferred from homology"/>
<dbReference type="GO" id="GO:0006529">
    <property type="term" value="P:asparagine biosynthetic process"/>
    <property type="evidence" value="ECO:0007669"/>
    <property type="project" value="UniProtKB-KW"/>
</dbReference>
<dbReference type="PATRIC" id="fig|1166018.3.peg.3324"/>
<gene>
    <name evidence="11" type="primary">asnB</name>
    <name evidence="11" type="ORF">FAES_1589</name>
</gene>
<dbReference type="RefSeq" id="WP_015330698.1">
    <property type="nucleotide sequence ID" value="NC_020054.1"/>
</dbReference>
<dbReference type="EC" id="6.3.5.4" evidence="3"/>
<dbReference type="PANTHER" id="PTHR43284">
    <property type="entry name" value="ASPARAGINE SYNTHETASE (GLUTAMINE-HYDROLYZING)"/>
    <property type="match status" value="1"/>
</dbReference>
<dbReference type="InterPro" id="IPR001962">
    <property type="entry name" value="Asn_synthase"/>
</dbReference>
<dbReference type="Gene3D" id="3.40.50.620">
    <property type="entry name" value="HUPs"/>
    <property type="match status" value="1"/>
</dbReference>
<feature type="domain" description="Glutamine amidotransferase type-2" evidence="10">
    <location>
        <begin position="2"/>
        <end position="211"/>
    </location>
</feature>
<protein>
    <recommendedName>
        <fullName evidence="3">asparagine synthase (glutamine-hydrolyzing)</fullName>
        <ecNumber evidence="3">6.3.5.4</ecNumber>
    </recommendedName>
</protein>
<evidence type="ECO:0000256" key="5">
    <source>
        <dbReference type="ARBA" id="ARBA00022840"/>
    </source>
</evidence>
<comment type="pathway">
    <text evidence="1">Amino-acid biosynthesis; L-asparagine biosynthesis; L-asparagine from L-aspartate (L-Gln route): step 1/1.</text>
</comment>
<dbReference type="KEGG" id="fae:FAES_1589"/>
<keyword evidence="6 8" id="KW-0315">Glutamine amidotransferase</keyword>
<keyword evidence="5 9" id="KW-0067">ATP-binding</keyword>
<dbReference type="InterPro" id="IPR006426">
    <property type="entry name" value="Asn_synth_AEB"/>
</dbReference>
<keyword evidence="12" id="KW-1185">Reference proteome</keyword>
<evidence type="ECO:0000256" key="7">
    <source>
        <dbReference type="ARBA" id="ARBA00048741"/>
    </source>
</evidence>
<dbReference type="NCBIfam" id="TIGR01536">
    <property type="entry name" value="asn_synth_AEB"/>
    <property type="match status" value="1"/>
</dbReference>
<evidence type="ECO:0000256" key="8">
    <source>
        <dbReference type="PIRSR" id="PIRSR001589-1"/>
    </source>
</evidence>
<dbReference type="GO" id="GO:0005524">
    <property type="term" value="F:ATP binding"/>
    <property type="evidence" value="ECO:0007669"/>
    <property type="project" value="UniProtKB-KW"/>
</dbReference>
<dbReference type="InterPro" id="IPR017932">
    <property type="entry name" value="GATase_2_dom"/>
</dbReference>
<feature type="binding site" evidence="9">
    <location>
        <position position="98"/>
    </location>
    <ligand>
        <name>L-glutamine</name>
        <dbReference type="ChEBI" id="CHEBI:58359"/>
    </ligand>
</feature>
<evidence type="ECO:0000256" key="1">
    <source>
        <dbReference type="ARBA" id="ARBA00005187"/>
    </source>
</evidence>
<dbReference type="CDD" id="cd01991">
    <property type="entry name" value="Asn_synthase_B_C"/>
    <property type="match status" value="1"/>
</dbReference>
<keyword evidence="8" id="KW-0061">Asparagine biosynthesis</keyword>
<keyword evidence="11" id="KW-0436">Ligase</keyword>
<dbReference type="OrthoDB" id="9763290at2"/>
<dbReference type="InterPro" id="IPR029055">
    <property type="entry name" value="Ntn_hydrolases_N"/>
</dbReference>
<dbReference type="STRING" id="1166018.FAES_1589"/>
<feature type="binding site" evidence="9">
    <location>
        <position position="290"/>
    </location>
    <ligand>
        <name>ATP</name>
        <dbReference type="ChEBI" id="CHEBI:30616"/>
    </ligand>
</feature>
<dbReference type="GO" id="GO:0005829">
    <property type="term" value="C:cytosol"/>
    <property type="evidence" value="ECO:0007669"/>
    <property type="project" value="TreeGrafter"/>
</dbReference>
<evidence type="ECO:0000256" key="9">
    <source>
        <dbReference type="PIRSR" id="PIRSR001589-2"/>
    </source>
</evidence>
<dbReference type="HOGENOM" id="CLU_014658_3_1_10"/>
<dbReference type="SUPFAM" id="SSF52402">
    <property type="entry name" value="Adenine nucleotide alpha hydrolases-like"/>
    <property type="match status" value="1"/>
</dbReference>
<dbReference type="InterPro" id="IPR014729">
    <property type="entry name" value="Rossmann-like_a/b/a_fold"/>
</dbReference>